<organism evidence="4 5">
    <name type="scientific">Holdemania filiformis</name>
    <dbReference type="NCBI Taxonomy" id="61171"/>
    <lineage>
        <taxon>Bacteria</taxon>
        <taxon>Bacillati</taxon>
        <taxon>Bacillota</taxon>
        <taxon>Erysipelotrichia</taxon>
        <taxon>Erysipelotrichales</taxon>
        <taxon>Erysipelotrichaceae</taxon>
        <taxon>Holdemania</taxon>
    </lineage>
</organism>
<dbReference type="GeneID" id="83014430"/>
<accession>A0A412G636</accession>
<keyword evidence="2 4" id="KW-0548">Nucleotidyltransferase</keyword>
<sequence length="245" mass="27290">MNIAIIFAGGVGCRMHTNDKPKQFLEMNGKPIIIHTLEHFDEHPEIDGIIVVCVEAWIPFLRGKLEKFNIKKVLDIIPGGSSSQESTRKGLYAVRDYVDARLEDVIVLIHDGVRPLIDAKLISDNINSVKKYGNAITVVPATETIIETNKDGDIEKVADRGRCRLARAPQSFYLSDIISAHERALTDGEAEMIDSAMLMQHYGVTLHTVTGPMENIKITNPMDYHIFRAIIMARENEQIGGLGID</sequence>
<keyword evidence="5" id="KW-1185">Reference proteome</keyword>
<evidence type="ECO:0000256" key="1">
    <source>
        <dbReference type="ARBA" id="ARBA00022679"/>
    </source>
</evidence>
<dbReference type="GO" id="GO:0050518">
    <property type="term" value="F:2-C-methyl-D-erythritol 4-phosphate cytidylyltransferase activity"/>
    <property type="evidence" value="ECO:0007669"/>
    <property type="project" value="UniProtKB-ARBA"/>
</dbReference>
<dbReference type="InterPro" id="IPR050088">
    <property type="entry name" value="IspD/TarI_cytidylyltransf_bact"/>
</dbReference>
<dbReference type="Pfam" id="PF01128">
    <property type="entry name" value="IspD"/>
    <property type="match status" value="1"/>
</dbReference>
<dbReference type="Gene3D" id="3.90.550.10">
    <property type="entry name" value="Spore Coat Polysaccharide Biosynthesis Protein SpsA, Chain A"/>
    <property type="match status" value="1"/>
</dbReference>
<dbReference type="PANTHER" id="PTHR32125">
    <property type="entry name" value="2-C-METHYL-D-ERYTHRITOL 4-PHOSPHATE CYTIDYLYLTRANSFERASE, CHLOROPLASTIC"/>
    <property type="match status" value="1"/>
</dbReference>
<dbReference type="EMBL" id="QRUP01000002">
    <property type="protein sequence ID" value="RGR76391.1"/>
    <property type="molecule type" value="Genomic_DNA"/>
</dbReference>
<keyword evidence="1 4" id="KW-0808">Transferase</keyword>
<gene>
    <name evidence="4" type="ORF">DWY25_03275</name>
</gene>
<dbReference type="InterPro" id="IPR018294">
    <property type="entry name" value="ISPD_synthase_CS"/>
</dbReference>
<dbReference type="CDD" id="cd02516">
    <property type="entry name" value="CDP-ME_synthetase"/>
    <property type="match status" value="1"/>
</dbReference>
<evidence type="ECO:0000313" key="4">
    <source>
        <dbReference type="EMBL" id="RGR76391.1"/>
    </source>
</evidence>
<dbReference type="PROSITE" id="PS01295">
    <property type="entry name" value="ISPD"/>
    <property type="match status" value="1"/>
</dbReference>
<evidence type="ECO:0000256" key="2">
    <source>
        <dbReference type="ARBA" id="ARBA00022695"/>
    </source>
</evidence>
<proteinExistence type="predicted"/>
<dbReference type="RefSeq" id="WP_117893604.1">
    <property type="nucleotide sequence ID" value="NZ_CABJCV010000002.1"/>
</dbReference>
<evidence type="ECO:0000313" key="5">
    <source>
        <dbReference type="Proteomes" id="UP000284178"/>
    </source>
</evidence>
<protein>
    <submittedName>
        <fullName evidence="4">2-C-methyl-D-erythritol 4-phosphate cytidylyltransferase</fullName>
    </submittedName>
</protein>
<evidence type="ECO:0000256" key="3">
    <source>
        <dbReference type="ARBA" id="ARBA00023229"/>
    </source>
</evidence>
<dbReference type="FunFam" id="3.90.550.10:FF:000003">
    <property type="entry name" value="2-C-methyl-D-erythritol 4-phosphate cytidylyltransferase"/>
    <property type="match status" value="1"/>
</dbReference>
<dbReference type="Proteomes" id="UP000284178">
    <property type="component" value="Unassembled WGS sequence"/>
</dbReference>
<comment type="caution">
    <text evidence="4">The sequence shown here is derived from an EMBL/GenBank/DDBJ whole genome shotgun (WGS) entry which is preliminary data.</text>
</comment>
<dbReference type="AlphaFoldDB" id="A0A412G636"/>
<dbReference type="GO" id="GO:0008299">
    <property type="term" value="P:isoprenoid biosynthetic process"/>
    <property type="evidence" value="ECO:0007669"/>
    <property type="project" value="UniProtKB-KW"/>
</dbReference>
<dbReference type="NCBIfam" id="NF001183">
    <property type="entry name" value="PRK00155.1-3"/>
    <property type="match status" value="1"/>
</dbReference>
<name>A0A412G636_9FIRM</name>
<dbReference type="PANTHER" id="PTHR32125:SF4">
    <property type="entry name" value="2-C-METHYL-D-ERYTHRITOL 4-PHOSPHATE CYTIDYLYLTRANSFERASE, CHLOROPLASTIC"/>
    <property type="match status" value="1"/>
</dbReference>
<keyword evidence="3" id="KW-0414">Isoprene biosynthesis</keyword>
<dbReference type="SUPFAM" id="SSF53448">
    <property type="entry name" value="Nucleotide-diphospho-sugar transferases"/>
    <property type="match status" value="1"/>
</dbReference>
<reference evidence="4 5" key="1">
    <citation type="submission" date="2018-08" db="EMBL/GenBank/DDBJ databases">
        <title>A genome reference for cultivated species of the human gut microbiota.</title>
        <authorList>
            <person name="Zou Y."/>
            <person name="Xue W."/>
            <person name="Luo G."/>
        </authorList>
    </citation>
    <scope>NUCLEOTIDE SEQUENCE [LARGE SCALE GENOMIC DNA]</scope>
    <source>
        <strain evidence="4 5">AF24-29</strain>
    </source>
</reference>
<dbReference type="InterPro" id="IPR034683">
    <property type="entry name" value="IspD/TarI"/>
</dbReference>
<dbReference type="InterPro" id="IPR029044">
    <property type="entry name" value="Nucleotide-diphossugar_trans"/>
</dbReference>